<keyword evidence="4" id="KW-1185">Reference proteome</keyword>
<dbReference type="Proteomes" id="UP000591131">
    <property type="component" value="Unassembled WGS sequence"/>
</dbReference>
<evidence type="ECO:0000256" key="1">
    <source>
        <dbReference type="SAM" id="MobiDB-lite"/>
    </source>
</evidence>
<proteinExistence type="predicted"/>
<feature type="compositionally biased region" description="Basic and acidic residues" evidence="1">
    <location>
        <begin position="165"/>
        <end position="174"/>
    </location>
</feature>
<dbReference type="Gene3D" id="2.60.40.150">
    <property type="entry name" value="C2 domain"/>
    <property type="match status" value="1"/>
</dbReference>
<sequence length="1095" mass="122746">MNSLGGDFAEFVSKLRAEVDTRPTRLRKRESSRNVLAQNLRELDEQIRQLQGKPVRNNDHRSERRNELAHLEEAMTRRVDKIDELMRCRIARVPLMGPASNLSCRDSVTNLDAERRVEHPRQSAKFLENLERARDLATAIEQRQTSPRLIQPKRKQPMPQGSRLTSDHASRTESDARQIYRVTLTVVGAANLPDLSQDKWLGGCCDPYVKLQLGCETIETCVCPNTRNPTWSYSRTLERVTGELELEIEVWDKRKGLVADILLGQCEKLNVRLNAFCQDEPSELRIPVQIGDGAPHECYVTIELWAERWMVLQFCPTSIESLEGHAIDEDSFLKLQLRHHPDPETVCTRAPDRGRLAPLEVVSFELPMIQSQTWAEVRLSLIRKERRFIGDPVEHEAALFGNIKARLGAPSYLTVHWDKQHQYKLEYCVRLRCSTSNFLVPPIPATITARSDYVRWAVKVGLPQRSERCPSHGDTEAFAELRLPPFTQETATASCAIPGCMRFDAISRQNECEMVLILRESSSTAGLAFSHFVAREEGPVILSLNSLCPSCSWSMIEVNCELTPWIYIYLGTLEGRIDCVLGKDQFQLTADRSVIIPIFETATDMRFPQHRREYHLRNYLTQESLHPSSVGLDLDGATVRLSWSLMPIDELTNLVRTWTEPARHSDGRRYRNVLRVISITGLAEKACLVRLNACTGDIARATFLLPSRDADELVKMSCSDPHYTKRVESDNNAVFNSDVAVDAYLDSIIVFAVMDSGGSAVSIGALDPRVLEENEEFPISLEPSGELKVLLTSKPERWPFVCLHQIGESPGEIAWIRCTPGHEARLPLRQAMVLGEVNPDTQLVVALLNADKVEISTAVVRHFESRHMITFEQGLCLRMVISDGIEDLTRSSVSWKSEMWNDPSRPGIEDMRDTPQLIPETPDSVAGGFDFIVGHSKVKGSLSVIEQDVLATSRSELPLTGAATVSNSGNSLKSHPRHGSSLTPLEEVRSITVEVRHFAQGGLSVEPSIFLCYKSPLRIIKGARGSTAEFGLAGREHSIFITGSRADSYVGWHEIDLSTAGKGSAWVAFRPLDSDGLSTDACGEYRLTSKKYPVL</sequence>
<dbReference type="AlphaFoldDB" id="A0A7J6MPG7"/>
<reference evidence="3 4" key="1">
    <citation type="submission" date="2020-04" db="EMBL/GenBank/DDBJ databases">
        <title>Perkinsus chesapeaki whole genome sequence.</title>
        <authorList>
            <person name="Bogema D.R."/>
        </authorList>
    </citation>
    <scope>NUCLEOTIDE SEQUENCE [LARGE SCALE GENOMIC DNA]</scope>
    <source>
        <strain evidence="3">ATCC PRA-425</strain>
    </source>
</reference>
<protein>
    <recommendedName>
        <fullName evidence="2">C2 domain-containing protein</fullName>
    </recommendedName>
</protein>
<dbReference type="EMBL" id="JAAPAO010000097">
    <property type="protein sequence ID" value="KAF4672861.1"/>
    <property type="molecule type" value="Genomic_DNA"/>
</dbReference>
<gene>
    <name evidence="3" type="ORF">FOL47_011280</name>
</gene>
<accession>A0A7J6MPG7</accession>
<dbReference type="Pfam" id="PF00168">
    <property type="entry name" value="C2"/>
    <property type="match status" value="1"/>
</dbReference>
<dbReference type="PROSITE" id="PS50004">
    <property type="entry name" value="C2"/>
    <property type="match status" value="1"/>
</dbReference>
<feature type="region of interest" description="Disordered" evidence="1">
    <location>
        <begin position="140"/>
        <end position="174"/>
    </location>
</feature>
<dbReference type="InterPro" id="IPR035892">
    <property type="entry name" value="C2_domain_sf"/>
</dbReference>
<dbReference type="SMART" id="SM00239">
    <property type="entry name" value="C2"/>
    <property type="match status" value="2"/>
</dbReference>
<evidence type="ECO:0000259" key="2">
    <source>
        <dbReference type="PROSITE" id="PS50004"/>
    </source>
</evidence>
<feature type="domain" description="C2" evidence="2">
    <location>
        <begin position="163"/>
        <end position="286"/>
    </location>
</feature>
<dbReference type="InterPro" id="IPR000008">
    <property type="entry name" value="C2_dom"/>
</dbReference>
<comment type="caution">
    <text evidence="3">The sequence shown here is derived from an EMBL/GenBank/DDBJ whole genome shotgun (WGS) entry which is preliminary data.</text>
</comment>
<organism evidence="3 4">
    <name type="scientific">Perkinsus chesapeaki</name>
    <name type="common">Clam parasite</name>
    <name type="synonym">Perkinsus andrewsi</name>
    <dbReference type="NCBI Taxonomy" id="330153"/>
    <lineage>
        <taxon>Eukaryota</taxon>
        <taxon>Sar</taxon>
        <taxon>Alveolata</taxon>
        <taxon>Perkinsozoa</taxon>
        <taxon>Perkinsea</taxon>
        <taxon>Perkinsida</taxon>
        <taxon>Perkinsidae</taxon>
        <taxon>Perkinsus</taxon>
    </lineage>
</organism>
<dbReference type="OrthoDB" id="1366754at2759"/>
<evidence type="ECO:0000313" key="4">
    <source>
        <dbReference type="Proteomes" id="UP000591131"/>
    </source>
</evidence>
<dbReference type="SUPFAM" id="SSF49562">
    <property type="entry name" value="C2 domain (Calcium/lipid-binding domain, CaLB)"/>
    <property type="match status" value="1"/>
</dbReference>
<name>A0A7J6MPG7_PERCH</name>
<evidence type="ECO:0000313" key="3">
    <source>
        <dbReference type="EMBL" id="KAF4672861.1"/>
    </source>
</evidence>